<evidence type="ECO:0000259" key="6">
    <source>
        <dbReference type="PROSITE" id="PS50829"/>
    </source>
</evidence>
<dbReference type="GO" id="GO:0003677">
    <property type="term" value="F:DNA binding"/>
    <property type="evidence" value="ECO:0007669"/>
    <property type="project" value="InterPro"/>
</dbReference>
<dbReference type="Gramene" id="ONK73145">
    <property type="protein sequence ID" value="ONK73145"/>
    <property type="gene ID" value="A4U43_C04F27710"/>
</dbReference>
<keyword evidence="4" id="KW-0175">Coiled coil</keyword>
<dbReference type="OMA" id="MGFCNNC"/>
<feature type="domain" description="DM2" evidence="8">
    <location>
        <begin position="217"/>
        <end position="302"/>
    </location>
</feature>
<proteinExistence type="predicted"/>
<dbReference type="PANTHER" id="PTHR46851:SF11">
    <property type="entry name" value="GYF DOMAIN-CONTAINING PROTEIN"/>
    <property type="match status" value="1"/>
</dbReference>
<dbReference type="InterPro" id="IPR011011">
    <property type="entry name" value="Znf_FYVE_PHD"/>
</dbReference>
<evidence type="ECO:0000256" key="5">
    <source>
        <dbReference type="SAM" id="MobiDB-lite"/>
    </source>
</evidence>
<dbReference type="InterPro" id="IPR036128">
    <property type="entry name" value="Plus3-like_sf"/>
</dbReference>
<dbReference type="InterPro" id="IPR045894">
    <property type="entry name" value="At5g08430-like"/>
</dbReference>
<dbReference type="SMART" id="SM00444">
    <property type="entry name" value="GYF"/>
    <property type="match status" value="1"/>
</dbReference>
<dbReference type="SUPFAM" id="SSF57903">
    <property type="entry name" value="FYVE/PHD zinc finger"/>
    <property type="match status" value="1"/>
</dbReference>
<reference evidence="10" key="1">
    <citation type="journal article" date="2017" name="Nat. Commun.">
        <title>The asparagus genome sheds light on the origin and evolution of a young Y chromosome.</title>
        <authorList>
            <person name="Harkess A."/>
            <person name="Zhou J."/>
            <person name="Xu C."/>
            <person name="Bowers J.E."/>
            <person name="Van der Hulst R."/>
            <person name="Ayyampalayam S."/>
            <person name="Mercati F."/>
            <person name="Riccardi P."/>
            <person name="McKain M.R."/>
            <person name="Kakrana A."/>
            <person name="Tang H."/>
            <person name="Ray J."/>
            <person name="Groenendijk J."/>
            <person name="Arikit S."/>
            <person name="Mathioni S.M."/>
            <person name="Nakano M."/>
            <person name="Shan H."/>
            <person name="Telgmann-Rauber A."/>
            <person name="Kanno A."/>
            <person name="Yue Z."/>
            <person name="Chen H."/>
            <person name="Li W."/>
            <person name="Chen Y."/>
            <person name="Xu X."/>
            <person name="Zhang Y."/>
            <person name="Luo S."/>
            <person name="Chen H."/>
            <person name="Gao J."/>
            <person name="Mao Z."/>
            <person name="Pires J.C."/>
            <person name="Luo M."/>
            <person name="Kudrna D."/>
            <person name="Wing R.A."/>
            <person name="Meyers B.C."/>
            <person name="Yi K."/>
            <person name="Kong H."/>
            <person name="Lavrijsen P."/>
            <person name="Sunseri F."/>
            <person name="Falavigna A."/>
            <person name="Ye Y."/>
            <person name="Leebens-Mack J.H."/>
            <person name="Chen G."/>
        </authorList>
    </citation>
    <scope>NUCLEOTIDE SEQUENCE [LARGE SCALE GENOMIC DNA]</scope>
    <source>
        <strain evidence="10">cv. DH0086</strain>
    </source>
</reference>
<dbReference type="InterPro" id="IPR001965">
    <property type="entry name" value="Znf_PHD"/>
</dbReference>
<feature type="region of interest" description="Disordered" evidence="5">
    <location>
        <begin position="163"/>
        <end position="185"/>
    </location>
</feature>
<gene>
    <name evidence="9" type="ORF">A4U43_C04F27710</name>
</gene>
<dbReference type="Pfam" id="PF22908">
    <property type="entry name" value="PHD_NSD"/>
    <property type="match status" value="1"/>
</dbReference>
<dbReference type="Pfam" id="PF25980">
    <property type="entry name" value="NERD_plant"/>
    <property type="match status" value="1"/>
</dbReference>
<protein>
    <recommendedName>
        <fullName evidence="11">Plus3 domain-containing protein</fullName>
    </recommendedName>
</protein>
<evidence type="ECO:0000259" key="8">
    <source>
        <dbReference type="PROSITE" id="PS51925"/>
    </source>
</evidence>
<dbReference type="Pfam" id="PF03126">
    <property type="entry name" value="Plus-3"/>
    <property type="match status" value="1"/>
</dbReference>
<dbReference type="SUPFAM" id="SSF159042">
    <property type="entry name" value="Plus3-like"/>
    <property type="match status" value="1"/>
</dbReference>
<feature type="region of interest" description="Disordered" evidence="5">
    <location>
        <begin position="551"/>
        <end position="570"/>
    </location>
</feature>
<feature type="domain" description="Plus3" evidence="7">
    <location>
        <begin position="358"/>
        <end position="492"/>
    </location>
</feature>
<sequence length="730" mass="83230">MKKDQWKEDEISEDYCFICKDGGLLRVCDFKKCLKAYHPNCVDKDESFLGDDESWTCGWHSCNCGDISSFHCFCCPTSYCQSCVKSAEFVQVKKSKGFCINCLRLARMIEEDETVDSDGEKVDFSNTETYEFLFKDYWEIVKDQEGLTIVDVQAADALLKRGENLQNESDNDKPYDEESMSGPDDLENYCDDGKSLFKGLKGKRGRKKSQVRKPKKERAFIGWASVELNKFLTSIGKNATKPLNQIDVTEIIKDYAQSKNLFPPNKKRRNLVIPDENLHSLFRKKKLKYHKIFDLVKSHLAEEQSDASDEFSLSSQEDGGTTFAKKRRCTNSDYKTPRLEINHCRKKDLEPSRSCYAAIVVDNIKLAYLKRSLMLELLQNPETFEVKVVGCFVRVKNDPKDFYFMVQKTYQLGQVTGIKKTEQTYKIGETSTDIVLCISNFSKDVKISLLSDDNIEEEDCEDLRQLVKKGLFKRPTIVELEKKVKSIHEDIVNHWISREILKLQKQIERANEKGRELLRTPEERTRLVKEIPEIIPDTGNDVAYVEGAAEEPTDVKGNSSVALGNDGQREAEDVKGNSAVILENDAERKAEGIVDSSMQRPLILESELKSKITEDPVSDIKGAERKHPWDSKTSEIEIIALDDDDDEENMEHAFKGSELTSKGATIESNDALWLYKDPSGNKQGPFTLSLLRSWRERGYFTDTFKIWKSDQCEEDALLLTVVLASANSGS</sequence>
<dbReference type="SMART" id="SM00719">
    <property type="entry name" value="Plus3"/>
    <property type="match status" value="1"/>
</dbReference>
<dbReference type="Pfam" id="PF02201">
    <property type="entry name" value="SWIB"/>
    <property type="match status" value="1"/>
</dbReference>
<dbReference type="SUPFAM" id="SSF47592">
    <property type="entry name" value="SWIB/MDM2 domain"/>
    <property type="match status" value="1"/>
</dbReference>
<evidence type="ECO:0000256" key="2">
    <source>
        <dbReference type="ARBA" id="ARBA00022771"/>
    </source>
</evidence>
<feature type="coiled-coil region" evidence="4">
    <location>
        <begin position="493"/>
        <end position="520"/>
    </location>
</feature>
<dbReference type="InterPro" id="IPR003121">
    <property type="entry name" value="SWIB_MDM2_domain"/>
</dbReference>
<dbReference type="InterPro" id="IPR004343">
    <property type="entry name" value="Plus-3_dom"/>
</dbReference>
<keyword evidence="10" id="KW-1185">Reference proteome</keyword>
<dbReference type="SMART" id="SM00249">
    <property type="entry name" value="PHD"/>
    <property type="match status" value="1"/>
</dbReference>
<dbReference type="PROSITE" id="PS50829">
    <property type="entry name" value="GYF"/>
    <property type="match status" value="1"/>
</dbReference>
<evidence type="ECO:0000256" key="1">
    <source>
        <dbReference type="ARBA" id="ARBA00022723"/>
    </source>
</evidence>
<dbReference type="SUPFAM" id="SSF55277">
    <property type="entry name" value="GYF domain"/>
    <property type="match status" value="1"/>
</dbReference>
<dbReference type="InterPro" id="IPR035445">
    <property type="entry name" value="GYF-like_dom_sf"/>
</dbReference>
<evidence type="ECO:0000256" key="4">
    <source>
        <dbReference type="SAM" id="Coils"/>
    </source>
</evidence>
<dbReference type="InterPro" id="IPR058668">
    <property type="entry name" value="NERD_dom"/>
</dbReference>
<dbReference type="Gene3D" id="1.10.245.10">
    <property type="entry name" value="SWIB/MDM2 domain"/>
    <property type="match status" value="1"/>
</dbReference>
<evidence type="ECO:0000256" key="3">
    <source>
        <dbReference type="ARBA" id="ARBA00022833"/>
    </source>
</evidence>
<dbReference type="InterPro" id="IPR036885">
    <property type="entry name" value="SWIB_MDM2_dom_sf"/>
</dbReference>
<name>A0A5P1F459_ASPOF</name>
<dbReference type="InterPro" id="IPR003169">
    <property type="entry name" value="GYF"/>
</dbReference>
<dbReference type="Gene3D" id="3.30.1490.40">
    <property type="match status" value="1"/>
</dbReference>
<keyword evidence="2" id="KW-0863">Zinc-finger</keyword>
<keyword evidence="3" id="KW-0862">Zinc</keyword>
<organism evidence="9 10">
    <name type="scientific">Asparagus officinalis</name>
    <name type="common">Garden asparagus</name>
    <dbReference type="NCBI Taxonomy" id="4686"/>
    <lineage>
        <taxon>Eukaryota</taxon>
        <taxon>Viridiplantae</taxon>
        <taxon>Streptophyta</taxon>
        <taxon>Embryophyta</taxon>
        <taxon>Tracheophyta</taxon>
        <taxon>Spermatophyta</taxon>
        <taxon>Magnoliopsida</taxon>
        <taxon>Liliopsida</taxon>
        <taxon>Asparagales</taxon>
        <taxon>Asparagaceae</taxon>
        <taxon>Asparagoideae</taxon>
        <taxon>Asparagus</taxon>
    </lineage>
</organism>
<dbReference type="Gene3D" id="3.30.40.10">
    <property type="entry name" value="Zinc/RING finger domain, C3HC4 (zinc finger)"/>
    <property type="match status" value="1"/>
</dbReference>
<dbReference type="EMBL" id="CM007384">
    <property type="protein sequence ID" value="ONK73145.1"/>
    <property type="molecule type" value="Genomic_DNA"/>
</dbReference>
<dbReference type="GO" id="GO:0008270">
    <property type="term" value="F:zinc ion binding"/>
    <property type="evidence" value="ECO:0007669"/>
    <property type="project" value="UniProtKB-KW"/>
</dbReference>
<dbReference type="CDD" id="cd15568">
    <property type="entry name" value="PHD5_NSD"/>
    <property type="match status" value="1"/>
</dbReference>
<dbReference type="PROSITE" id="PS51925">
    <property type="entry name" value="SWIB_MDM2"/>
    <property type="match status" value="1"/>
</dbReference>
<dbReference type="InterPro" id="IPR055198">
    <property type="entry name" value="NSD_PHD"/>
</dbReference>
<dbReference type="PANTHER" id="PTHR46851">
    <property type="entry name" value="OS01G0884500 PROTEIN"/>
    <property type="match status" value="1"/>
</dbReference>
<dbReference type="Gene3D" id="3.90.70.200">
    <property type="entry name" value="Plus-3 domain"/>
    <property type="match status" value="1"/>
</dbReference>
<dbReference type="Pfam" id="PF02213">
    <property type="entry name" value="GYF"/>
    <property type="match status" value="1"/>
</dbReference>
<evidence type="ECO:0000259" key="7">
    <source>
        <dbReference type="PROSITE" id="PS51360"/>
    </source>
</evidence>
<evidence type="ECO:0008006" key="11">
    <source>
        <dbReference type="Google" id="ProtNLM"/>
    </source>
</evidence>
<dbReference type="Proteomes" id="UP000243459">
    <property type="component" value="Chromosome 4"/>
</dbReference>
<dbReference type="AlphaFoldDB" id="A0A5P1F459"/>
<keyword evidence="1" id="KW-0479">Metal-binding</keyword>
<dbReference type="PROSITE" id="PS51360">
    <property type="entry name" value="PLUS3"/>
    <property type="match status" value="1"/>
</dbReference>
<feature type="domain" description="GYF" evidence="6">
    <location>
        <begin position="670"/>
        <end position="724"/>
    </location>
</feature>
<accession>A0A5P1F459</accession>
<dbReference type="InterPro" id="IPR013083">
    <property type="entry name" value="Znf_RING/FYVE/PHD"/>
</dbReference>
<evidence type="ECO:0000313" key="9">
    <source>
        <dbReference type="EMBL" id="ONK73145.1"/>
    </source>
</evidence>
<evidence type="ECO:0000313" key="10">
    <source>
        <dbReference type="Proteomes" id="UP000243459"/>
    </source>
</evidence>